<dbReference type="EMBL" id="JXJN01025544">
    <property type="status" value="NOT_ANNOTATED_CDS"/>
    <property type="molecule type" value="Genomic_DNA"/>
</dbReference>
<organism evidence="1 2">
    <name type="scientific">Glossina palpalis gambiensis</name>
    <dbReference type="NCBI Taxonomy" id="67801"/>
    <lineage>
        <taxon>Eukaryota</taxon>
        <taxon>Metazoa</taxon>
        <taxon>Ecdysozoa</taxon>
        <taxon>Arthropoda</taxon>
        <taxon>Hexapoda</taxon>
        <taxon>Insecta</taxon>
        <taxon>Pterygota</taxon>
        <taxon>Neoptera</taxon>
        <taxon>Endopterygota</taxon>
        <taxon>Diptera</taxon>
        <taxon>Brachycera</taxon>
        <taxon>Muscomorpha</taxon>
        <taxon>Hippoboscoidea</taxon>
        <taxon>Glossinidae</taxon>
        <taxon>Glossina</taxon>
    </lineage>
</organism>
<evidence type="ECO:0000313" key="1">
    <source>
        <dbReference type="EnsemblMetazoa" id="GPPI000105-PA"/>
    </source>
</evidence>
<accession>A0A1B0AKH2</accession>
<evidence type="ECO:0000313" key="2">
    <source>
        <dbReference type="Proteomes" id="UP000092460"/>
    </source>
</evidence>
<keyword evidence="2" id="KW-1185">Reference proteome</keyword>
<reference evidence="2" key="1">
    <citation type="submission" date="2015-01" db="EMBL/GenBank/DDBJ databases">
        <authorList>
            <person name="Aksoy S."/>
            <person name="Warren W."/>
            <person name="Wilson R.K."/>
        </authorList>
    </citation>
    <scope>NUCLEOTIDE SEQUENCE [LARGE SCALE GENOMIC DNA]</scope>
    <source>
        <strain evidence="2">IAEA</strain>
    </source>
</reference>
<dbReference type="AlphaFoldDB" id="A0A1B0AKH2"/>
<sequence length="178" mass="21333">MISSRDVENLLQAYDCCIDEDHKTFFLKMINELRTYNDLSTSPFISSSIYDIQSYDPWINCIKTENICACKLFYERYKLAQKLFNNRIIFNHKNSATYRPKLTCKEHKSQAAADFQATLFNLSWKTDSRFLDMLTQCMQTQVAAYLEEQIMQNFDLLLNFRFRFRLRVIELVYSRNMR</sequence>
<name>A0A1B0AKH2_9MUSC</name>
<protein>
    <submittedName>
        <fullName evidence="1">Uncharacterized protein</fullName>
    </submittedName>
</protein>
<reference evidence="1" key="2">
    <citation type="submission" date="2020-05" db="UniProtKB">
        <authorList>
            <consortium name="EnsemblMetazoa"/>
        </authorList>
    </citation>
    <scope>IDENTIFICATION</scope>
    <source>
        <strain evidence="1">IAEA</strain>
    </source>
</reference>
<proteinExistence type="predicted"/>
<dbReference type="EnsemblMetazoa" id="GPPI000105-RA">
    <property type="protein sequence ID" value="GPPI000105-PA"/>
    <property type="gene ID" value="GPPI000105"/>
</dbReference>
<dbReference type="VEuPathDB" id="VectorBase:GPPI000105"/>
<dbReference type="Proteomes" id="UP000092460">
    <property type="component" value="Unassembled WGS sequence"/>
</dbReference>